<protein>
    <submittedName>
        <fullName evidence="2">FlgN protein</fullName>
    </submittedName>
</protein>
<dbReference type="RefSeq" id="WP_089182645.1">
    <property type="nucleotide sequence ID" value="NZ_CP043427.1"/>
</dbReference>
<organism evidence="2 3">
    <name type="scientific">Campylobacter sputorum subsp. sputorum</name>
    <dbReference type="NCBI Taxonomy" id="32024"/>
    <lineage>
        <taxon>Bacteria</taxon>
        <taxon>Pseudomonadati</taxon>
        <taxon>Campylobacterota</taxon>
        <taxon>Epsilonproteobacteria</taxon>
        <taxon>Campylobacterales</taxon>
        <taxon>Campylobacteraceae</taxon>
        <taxon>Campylobacter</taxon>
    </lineage>
</organism>
<reference evidence="2 3" key="1">
    <citation type="submission" date="2018-06" db="EMBL/GenBank/DDBJ databases">
        <authorList>
            <consortium name="Pathogen Informatics"/>
            <person name="Doyle S."/>
        </authorList>
    </citation>
    <scope>NUCLEOTIDE SEQUENCE [LARGE SCALE GENOMIC DNA]</scope>
    <source>
        <strain evidence="2 3">NCTC12475</strain>
    </source>
</reference>
<evidence type="ECO:0000256" key="1">
    <source>
        <dbReference type="SAM" id="Coils"/>
    </source>
</evidence>
<dbReference type="GO" id="GO:0044780">
    <property type="term" value="P:bacterial-type flagellum assembly"/>
    <property type="evidence" value="ECO:0007669"/>
    <property type="project" value="InterPro"/>
</dbReference>
<dbReference type="Proteomes" id="UP000254920">
    <property type="component" value="Unassembled WGS sequence"/>
</dbReference>
<evidence type="ECO:0000313" key="2">
    <source>
        <dbReference type="EMBL" id="SUX10168.1"/>
    </source>
</evidence>
<dbReference type="InterPro" id="IPR007809">
    <property type="entry name" value="FlgN-like"/>
</dbReference>
<sequence length="143" mass="16722">MIKQYLDEAISSLNQLIEITQTDIENIKNARHEEVEQSVKIKTELIKKFENSKITLDKELLKMLEEKSGTDLASILDEEDKNKLAELKDSLTLLQNKNREYSRYVIVIKEYYDSLANKIFGEKSEGYNKKGKQIFNSNFKLRV</sequence>
<gene>
    <name evidence="2" type="ORF">NCTC12475_00385</name>
</gene>
<dbReference type="EMBL" id="UFVD01000001">
    <property type="protein sequence ID" value="SUX10168.1"/>
    <property type="molecule type" value="Genomic_DNA"/>
</dbReference>
<dbReference type="GeneID" id="93090828"/>
<keyword evidence="1" id="KW-0175">Coiled coil</keyword>
<name>A0A381DHW8_9BACT</name>
<evidence type="ECO:0000313" key="3">
    <source>
        <dbReference type="Proteomes" id="UP000254920"/>
    </source>
</evidence>
<proteinExistence type="predicted"/>
<dbReference type="Pfam" id="PF05130">
    <property type="entry name" value="FlgN"/>
    <property type="match status" value="1"/>
</dbReference>
<accession>A0A381DHW8</accession>
<keyword evidence="3" id="KW-1185">Reference proteome</keyword>
<dbReference type="STRING" id="32024.GCA_000788295_00375"/>
<dbReference type="OrthoDB" id="5334106at2"/>
<dbReference type="AlphaFoldDB" id="A0A381DHW8"/>
<feature type="coiled-coil region" evidence="1">
    <location>
        <begin position="77"/>
        <end position="104"/>
    </location>
</feature>